<dbReference type="GO" id="GO:0046872">
    <property type="term" value="F:metal ion binding"/>
    <property type="evidence" value="ECO:0007669"/>
    <property type="project" value="UniProtKB-KW"/>
</dbReference>
<dbReference type="PROSITE" id="PS00198">
    <property type="entry name" value="4FE4S_FER_1"/>
    <property type="match status" value="1"/>
</dbReference>
<keyword evidence="1" id="KW-0479">Metal-binding</keyword>
<dbReference type="EMBL" id="QBMC01000032">
    <property type="protein sequence ID" value="PZO20221.1"/>
    <property type="molecule type" value="Genomic_DNA"/>
</dbReference>
<evidence type="ECO:0000256" key="1">
    <source>
        <dbReference type="ARBA" id="ARBA00022723"/>
    </source>
</evidence>
<evidence type="ECO:0000313" key="6">
    <source>
        <dbReference type="Proteomes" id="UP000249354"/>
    </source>
</evidence>
<evidence type="ECO:0000259" key="4">
    <source>
        <dbReference type="PROSITE" id="PS51379"/>
    </source>
</evidence>
<keyword evidence="2" id="KW-0408">Iron</keyword>
<gene>
    <name evidence="5" type="ORF">DCF25_06975</name>
</gene>
<dbReference type="InterPro" id="IPR017896">
    <property type="entry name" value="4Fe4S_Fe-S-bd"/>
</dbReference>
<dbReference type="AlphaFoldDB" id="A0A2W4W755"/>
<dbReference type="CDD" id="cd19096">
    <property type="entry name" value="AKR_Fe-S_oxidoreductase"/>
    <property type="match status" value="1"/>
</dbReference>
<dbReference type="InterPro" id="IPR017900">
    <property type="entry name" value="4Fe4S_Fe_S_CS"/>
</dbReference>
<dbReference type="InterPro" id="IPR036812">
    <property type="entry name" value="NAD(P)_OxRdtase_dom_sf"/>
</dbReference>
<keyword evidence="3" id="KW-0411">Iron-sulfur</keyword>
<dbReference type="InterPro" id="IPR023210">
    <property type="entry name" value="NADP_OxRdtase_dom"/>
</dbReference>
<feature type="domain" description="4Fe-4S ferredoxin-type" evidence="4">
    <location>
        <begin position="326"/>
        <end position="354"/>
    </location>
</feature>
<dbReference type="Pfam" id="PF13534">
    <property type="entry name" value="Fer4_17"/>
    <property type="match status" value="1"/>
</dbReference>
<evidence type="ECO:0000256" key="2">
    <source>
        <dbReference type="ARBA" id="ARBA00023004"/>
    </source>
</evidence>
<dbReference type="SUPFAM" id="SSF46548">
    <property type="entry name" value="alpha-helical ferredoxin"/>
    <property type="match status" value="1"/>
</dbReference>
<proteinExistence type="predicted"/>
<dbReference type="Proteomes" id="UP000249354">
    <property type="component" value="Unassembled WGS sequence"/>
</dbReference>
<dbReference type="Pfam" id="PF00248">
    <property type="entry name" value="Aldo_ket_red"/>
    <property type="match status" value="1"/>
</dbReference>
<name>A0A2W4W755_9CYAN</name>
<sequence>MRYRRFGRTGLSMPVLSLGTMRFASPEVAHSVVEKAIAQGITHLETAPAYGASERYLGAAIAQISCSRNDLILTTKLTPTLSAAEVDEAISQSLTRLNTDYIDCLAIHGINTPEHLDWATLEMLEPLLQAKAAGRIRHIGFSTHGRLDLILRAIATESFDFVNLHYNYFFQRNEAAIALAHQQDMGVFIISPADKAGLLYTPSDLLKTLCAPDDPLLLNYRWLLSDSRITTLSIGPATPNELDWPLQVADSVGPLSSAEQAAVDRLDRAQIDGLGSDRCSACHQCLPCPEVINIPEVLRLRNLAVAYEMDAYGQYRYGMFEKAGHWFWGRKGDRCTDCGDCLPRCPESLDIPGLLRDTHRRLKGKERRRLWGDE</sequence>
<dbReference type="GO" id="GO:0051536">
    <property type="term" value="F:iron-sulfur cluster binding"/>
    <property type="evidence" value="ECO:0007669"/>
    <property type="project" value="UniProtKB-KW"/>
</dbReference>
<comment type="caution">
    <text evidence="5">The sequence shown here is derived from an EMBL/GenBank/DDBJ whole genome shotgun (WGS) entry which is preliminary data.</text>
</comment>
<dbReference type="PANTHER" id="PTHR43312:SF2">
    <property type="entry name" value="OXIDOREDUCTASE"/>
    <property type="match status" value="1"/>
</dbReference>
<organism evidence="5 6">
    <name type="scientific">Leptolyngbya foveolarum</name>
    <dbReference type="NCBI Taxonomy" id="47253"/>
    <lineage>
        <taxon>Bacteria</taxon>
        <taxon>Bacillati</taxon>
        <taxon>Cyanobacteriota</taxon>
        <taxon>Cyanophyceae</taxon>
        <taxon>Leptolyngbyales</taxon>
        <taxon>Leptolyngbyaceae</taxon>
        <taxon>Leptolyngbya group</taxon>
        <taxon>Leptolyngbya</taxon>
    </lineage>
</organism>
<protein>
    <submittedName>
        <fullName evidence="5">Oxidoreductase</fullName>
    </submittedName>
</protein>
<reference evidence="5 6" key="2">
    <citation type="submission" date="2018-06" db="EMBL/GenBank/DDBJ databases">
        <title>Metagenomic assembly of (sub)arctic Cyanobacteria and their associated microbiome from non-axenic cultures.</title>
        <authorList>
            <person name="Baurain D."/>
        </authorList>
    </citation>
    <scope>NUCLEOTIDE SEQUENCE [LARGE SCALE GENOMIC DNA]</scope>
    <source>
        <strain evidence="5">ULC129bin1</strain>
    </source>
</reference>
<dbReference type="Gene3D" id="3.20.20.100">
    <property type="entry name" value="NADP-dependent oxidoreductase domain"/>
    <property type="match status" value="1"/>
</dbReference>
<dbReference type="SUPFAM" id="SSF51430">
    <property type="entry name" value="NAD(P)-linked oxidoreductase"/>
    <property type="match status" value="1"/>
</dbReference>
<accession>A0A2W4W755</accession>
<dbReference type="PROSITE" id="PS51379">
    <property type="entry name" value="4FE4S_FER_2"/>
    <property type="match status" value="1"/>
</dbReference>
<reference evidence="6" key="1">
    <citation type="submission" date="2018-04" db="EMBL/GenBank/DDBJ databases">
        <authorList>
            <person name="Cornet L."/>
        </authorList>
    </citation>
    <scope>NUCLEOTIDE SEQUENCE [LARGE SCALE GENOMIC DNA]</scope>
</reference>
<dbReference type="PANTHER" id="PTHR43312">
    <property type="entry name" value="D-THREO-ALDOSE 1-DEHYDROGENASE"/>
    <property type="match status" value="1"/>
</dbReference>
<evidence type="ECO:0000256" key="3">
    <source>
        <dbReference type="ARBA" id="ARBA00023014"/>
    </source>
</evidence>
<evidence type="ECO:0000313" key="5">
    <source>
        <dbReference type="EMBL" id="PZO20221.1"/>
    </source>
</evidence>
<dbReference type="InterPro" id="IPR053135">
    <property type="entry name" value="AKR2_Oxidoreductase"/>
</dbReference>